<organism evidence="1 2">
    <name type="scientific">Hebeloma cylindrosporum</name>
    <dbReference type="NCBI Taxonomy" id="76867"/>
    <lineage>
        <taxon>Eukaryota</taxon>
        <taxon>Fungi</taxon>
        <taxon>Dikarya</taxon>
        <taxon>Basidiomycota</taxon>
        <taxon>Agaricomycotina</taxon>
        <taxon>Agaricomycetes</taxon>
        <taxon>Agaricomycetidae</taxon>
        <taxon>Agaricales</taxon>
        <taxon>Agaricineae</taxon>
        <taxon>Hymenogastraceae</taxon>
        <taxon>Hebeloma</taxon>
    </lineage>
</organism>
<proteinExistence type="predicted"/>
<dbReference type="EMBL" id="KN831817">
    <property type="protein sequence ID" value="KIM35629.1"/>
    <property type="molecule type" value="Genomic_DNA"/>
</dbReference>
<reference evidence="2" key="2">
    <citation type="submission" date="2015-01" db="EMBL/GenBank/DDBJ databases">
        <title>Evolutionary Origins and Diversification of the Mycorrhizal Mutualists.</title>
        <authorList>
            <consortium name="DOE Joint Genome Institute"/>
            <consortium name="Mycorrhizal Genomics Consortium"/>
            <person name="Kohler A."/>
            <person name="Kuo A."/>
            <person name="Nagy L.G."/>
            <person name="Floudas D."/>
            <person name="Copeland A."/>
            <person name="Barry K.W."/>
            <person name="Cichocki N."/>
            <person name="Veneault-Fourrey C."/>
            <person name="LaButti K."/>
            <person name="Lindquist E.A."/>
            <person name="Lipzen A."/>
            <person name="Lundell T."/>
            <person name="Morin E."/>
            <person name="Murat C."/>
            <person name="Riley R."/>
            <person name="Ohm R."/>
            <person name="Sun H."/>
            <person name="Tunlid A."/>
            <person name="Henrissat B."/>
            <person name="Grigoriev I.V."/>
            <person name="Hibbett D.S."/>
            <person name="Martin F."/>
        </authorList>
    </citation>
    <scope>NUCLEOTIDE SEQUENCE [LARGE SCALE GENOMIC DNA]</scope>
    <source>
        <strain evidence="2">h7</strain>
    </source>
</reference>
<accession>A0A0C3BUA3</accession>
<evidence type="ECO:0000313" key="2">
    <source>
        <dbReference type="Proteomes" id="UP000053424"/>
    </source>
</evidence>
<protein>
    <submittedName>
        <fullName evidence="1">Uncharacterized protein</fullName>
    </submittedName>
</protein>
<evidence type="ECO:0000313" key="1">
    <source>
        <dbReference type="EMBL" id="KIM35629.1"/>
    </source>
</evidence>
<reference evidence="1 2" key="1">
    <citation type="submission" date="2014-04" db="EMBL/GenBank/DDBJ databases">
        <authorList>
            <consortium name="DOE Joint Genome Institute"/>
            <person name="Kuo A."/>
            <person name="Gay G."/>
            <person name="Dore J."/>
            <person name="Kohler A."/>
            <person name="Nagy L.G."/>
            <person name="Floudas D."/>
            <person name="Copeland A."/>
            <person name="Barry K.W."/>
            <person name="Cichocki N."/>
            <person name="Veneault-Fourrey C."/>
            <person name="LaButti K."/>
            <person name="Lindquist E.A."/>
            <person name="Lipzen A."/>
            <person name="Lundell T."/>
            <person name="Morin E."/>
            <person name="Murat C."/>
            <person name="Sun H."/>
            <person name="Tunlid A."/>
            <person name="Henrissat B."/>
            <person name="Grigoriev I.V."/>
            <person name="Hibbett D.S."/>
            <person name="Martin F."/>
            <person name="Nordberg H.P."/>
            <person name="Cantor M.N."/>
            <person name="Hua S.X."/>
        </authorList>
    </citation>
    <scope>NUCLEOTIDE SEQUENCE [LARGE SCALE GENOMIC DNA]</scope>
    <source>
        <strain evidence="2">h7</strain>
    </source>
</reference>
<gene>
    <name evidence="1" type="ORF">M413DRAFT_32382</name>
</gene>
<dbReference type="AlphaFoldDB" id="A0A0C3BUA3"/>
<keyword evidence="2" id="KW-1185">Reference proteome</keyword>
<dbReference type="Proteomes" id="UP000053424">
    <property type="component" value="Unassembled WGS sequence"/>
</dbReference>
<name>A0A0C3BUA3_HEBCY</name>
<sequence length="70" mass="7779">MQTLFAFSDWKLLVGAANVLEQRQVSDPKGPLKDGPLLDALLIVEVLVFESVLIQEYNSDDAWVVHAVLL</sequence>
<dbReference type="HOGENOM" id="CLU_2758068_0_0_1"/>